<dbReference type="InterPro" id="IPR019420">
    <property type="entry name" value="7TM_GPCR_serpentine_rcpt_Srbc"/>
</dbReference>
<dbReference type="SUPFAM" id="SSF81321">
    <property type="entry name" value="Family A G protein-coupled receptor-like"/>
    <property type="match status" value="1"/>
</dbReference>
<keyword evidence="2" id="KW-1185">Reference proteome</keyword>
<feature type="transmembrane region" description="Helical" evidence="1">
    <location>
        <begin position="130"/>
        <end position="152"/>
    </location>
</feature>
<dbReference type="Gene3D" id="1.20.1070.10">
    <property type="entry name" value="Rhodopsin 7-helix transmembrane proteins"/>
    <property type="match status" value="1"/>
</dbReference>
<feature type="transmembrane region" description="Helical" evidence="1">
    <location>
        <begin position="226"/>
        <end position="254"/>
    </location>
</feature>
<reference evidence="3" key="2">
    <citation type="submission" date="2017-02" db="UniProtKB">
        <authorList>
            <consortium name="WormBaseParasite"/>
        </authorList>
    </citation>
    <scope>IDENTIFICATION</scope>
</reference>
<evidence type="ECO:0000256" key="1">
    <source>
        <dbReference type="SAM" id="Phobius"/>
    </source>
</evidence>
<organism evidence="2 3">
    <name type="scientific">Angiostrongylus cantonensis</name>
    <name type="common">Rat lungworm</name>
    <dbReference type="NCBI Taxonomy" id="6313"/>
    <lineage>
        <taxon>Eukaryota</taxon>
        <taxon>Metazoa</taxon>
        <taxon>Ecdysozoa</taxon>
        <taxon>Nematoda</taxon>
        <taxon>Chromadorea</taxon>
        <taxon>Rhabditida</taxon>
        <taxon>Rhabditina</taxon>
        <taxon>Rhabditomorpha</taxon>
        <taxon>Strongyloidea</taxon>
        <taxon>Metastrongylidae</taxon>
        <taxon>Angiostrongylus</taxon>
    </lineage>
</organism>
<dbReference type="PANTHER" id="PTHR46955">
    <property type="entry name" value="PROTEIN CBG01349-RELATED"/>
    <property type="match status" value="1"/>
</dbReference>
<dbReference type="Pfam" id="PF10316">
    <property type="entry name" value="7TM_GPCR_Srbc"/>
    <property type="match status" value="1"/>
</dbReference>
<feature type="transmembrane region" description="Helical" evidence="1">
    <location>
        <begin position="260"/>
        <end position="279"/>
    </location>
</feature>
<sequence>MGERSQEDTAFEEVFNRVDPPYRVHPGLSITYELKEKNLRQNSSGILVLFLTTTDFLHAVTTYLDLSPYYIIISSIPLIAQLKINLSLTISIAVERALVSRLLKRAIHACEIIQALFLPIIFRKLCSRPYVMFSLFAGFLLAVVDVVAELLLSPFNSVPNCAAIGCFLSDSFRYYWGISNMLMGIVVIVLMTSILTKLRALRQKPHPHGTVRSKENRFRQANRSSVGILLISLVFVTLPSVATGLVEITGFSIFTVVGPFYIIGLLCCGACNSITYLALSKEMQLAAKKCLAGRRFSTATTVSTIKAFSTGGR</sequence>
<reference evidence="2" key="1">
    <citation type="submission" date="2012-09" db="EMBL/GenBank/DDBJ databases">
        <authorList>
            <person name="Martin A.A."/>
        </authorList>
    </citation>
    <scope>NUCLEOTIDE SEQUENCE</scope>
</reference>
<protein>
    <submittedName>
        <fullName evidence="3">G_PROTEIN_RECEP_F1_2 domain-containing protein</fullName>
    </submittedName>
</protein>
<proteinExistence type="predicted"/>
<accession>A0A0K0DLR9</accession>
<name>A0A0K0DLR9_ANGCA</name>
<dbReference type="InterPro" id="IPR052322">
    <property type="entry name" value="Mito_rRNA_Mtase_NSUN4"/>
</dbReference>
<dbReference type="WBParaSite" id="ACAC_0001256701-mRNA-1">
    <property type="protein sequence ID" value="ACAC_0001256701-mRNA-1"/>
    <property type="gene ID" value="ACAC_0001256701"/>
</dbReference>
<dbReference type="Proteomes" id="UP000035642">
    <property type="component" value="Unassembled WGS sequence"/>
</dbReference>
<evidence type="ECO:0000313" key="2">
    <source>
        <dbReference type="Proteomes" id="UP000035642"/>
    </source>
</evidence>
<evidence type="ECO:0000313" key="3">
    <source>
        <dbReference type="WBParaSite" id="ACAC_0001256701-mRNA-1"/>
    </source>
</evidence>
<dbReference type="AlphaFoldDB" id="A0A0K0DLR9"/>
<keyword evidence="1" id="KW-1133">Transmembrane helix</keyword>
<keyword evidence="1" id="KW-0812">Transmembrane</keyword>
<keyword evidence="1" id="KW-0472">Membrane</keyword>
<feature type="transmembrane region" description="Helical" evidence="1">
    <location>
        <begin position="172"/>
        <end position="195"/>
    </location>
</feature>
<dbReference type="PANTHER" id="PTHR46955:SF3">
    <property type="entry name" value="G_PROTEIN_RECEP_F1_2 DOMAIN-CONTAINING PROTEIN"/>
    <property type="match status" value="1"/>
</dbReference>